<dbReference type="EMBL" id="KZ805353">
    <property type="protein sequence ID" value="PVI01733.1"/>
    <property type="molecule type" value="Genomic_DNA"/>
</dbReference>
<evidence type="ECO:0000313" key="3">
    <source>
        <dbReference type="Proteomes" id="UP000244855"/>
    </source>
</evidence>
<accession>A0A2V1DTU9</accession>
<protein>
    <submittedName>
        <fullName evidence="2">Uncharacterized protein</fullName>
    </submittedName>
</protein>
<gene>
    <name evidence="2" type="ORF">DM02DRAFT_727682</name>
</gene>
<feature type="region of interest" description="Disordered" evidence="1">
    <location>
        <begin position="46"/>
        <end position="122"/>
    </location>
</feature>
<evidence type="ECO:0000313" key="2">
    <source>
        <dbReference type="EMBL" id="PVI01733.1"/>
    </source>
</evidence>
<feature type="compositionally biased region" description="Basic residues" evidence="1">
    <location>
        <begin position="68"/>
        <end position="82"/>
    </location>
</feature>
<reference evidence="2 3" key="1">
    <citation type="journal article" date="2018" name="Sci. Rep.">
        <title>Comparative genomics provides insights into the lifestyle and reveals functional heterogeneity of dark septate endophytic fungi.</title>
        <authorList>
            <person name="Knapp D.G."/>
            <person name="Nemeth J.B."/>
            <person name="Barry K."/>
            <person name="Hainaut M."/>
            <person name="Henrissat B."/>
            <person name="Johnson J."/>
            <person name="Kuo A."/>
            <person name="Lim J.H.P."/>
            <person name="Lipzen A."/>
            <person name="Nolan M."/>
            <person name="Ohm R.A."/>
            <person name="Tamas L."/>
            <person name="Grigoriev I.V."/>
            <person name="Spatafora J.W."/>
            <person name="Nagy L.G."/>
            <person name="Kovacs G.M."/>
        </authorList>
    </citation>
    <scope>NUCLEOTIDE SEQUENCE [LARGE SCALE GENOMIC DNA]</scope>
    <source>
        <strain evidence="2 3">DSE2036</strain>
    </source>
</reference>
<keyword evidence="3" id="KW-1185">Reference proteome</keyword>
<dbReference type="AlphaFoldDB" id="A0A2V1DTU9"/>
<dbReference type="Proteomes" id="UP000244855">
    <property type="component" value="Unassembled WGS sequence"/>
</dbReference>
<proteinExistence type="predicted"/>
<sequence>MSSCYCFLADFHPVLLRFFYDPFGRNFCFQIHLLTFTMSASNDNRMVSQHESMPGKENMSGELTPTSRRSKSALRRDRRQRSRGSTPDEKPTKMASPGLLTDAESQKTIHAPGRLGTNTSTDASALKIRLVERNPNESNKHLDPNRMPGERGGVQLTIKNNLKIERAEVKATIKGTGVDAIHFPAVSALHARVFEARYGNTPFGRLRVISLDRAPTCGLILSSGGIVIHWSYHLPMS</sequence>
<dbReference type="OrthoDB" id="10508207at2759"/>
<evidence type="ECO:0000256" key="1">
    <source>
        <dbReference type="SAM" id="MobiDB-lite"/>
    </source>
</evidence>
<name>A0A2V1DTU9_9PLEO</name>
<organism evidence="2 3">
    <name type="scientific">Periconia macrospinosa</name>
    <dbReference type="NCBI Taxonomy" id="97972"/>
    <lineage>
        <taxon>Eukaryota</taxon>
        <taxon>Fungi</taxon>
        <taxon>Dikarya</taxon>
        <taxon>Ascomycota</taxon>
        <taxon>Pezizomycotina</taxon>
        <taxon>Dothideomycetes</taxon>
        <taxon>Pleosporomycetidae</taxon>
        <taxon>Pleosporales</taxon>
        <taxon>Massarineae</taxon>
        <taxon>Periconiaceae</taxon>
        <taxon>Periconia</taxon>
    </lineage>
</organism>